<dbReference type="AlphaFoldDB" id="A0A811ME83"/>
<comment type="caution">
    <text evidence="2">The sequence shown here is derived from an EMBL/GenBank/DDBJ whole genome shotgun (WGS) entry which is preliminary data.</text>
</comment>
<organism evidence="2 3">
    <name type="scientific">Miscanthus lutarioriparius</name>
    <dbReference type="NCBI Taxonomy" id="422564"/>
    <lineage>
        <taxon>Eukaryota</taxon>
        <taxon>Viridiplantae</taxon>
        <taxon>Streptophyta</taxon>
        <taxon>Embryophyta</taxon>
        <taxon>Tracheophyta</taxon>
        <taxon>Spermatophyta</taxon>
        <taxon>Magnoliopsida</taxon>
        <taxon>Liliopsida</taxon>
        <taxon>Poales</taxon>
        <taxon>Poaceae</taxon>
        <taxon>PACMAD clade</taxon>
        <taxon>Panicoideae</taxon>
        <taxon>Andropogonodae</taxon>
        <taxon>Andropogoneae</taxon>
        <taxon>Saccharinae</taxon>
        <taxon>Miscanthus</taxon>
    </lineage>
</organism>
<dbReference type="Proteomes" id="UP000604825">
    <property type="component" value="Unassembled WGS sequence"/>
</dbReference>
<protein>
    <submittedName>
        <fullName evidence="2">Uncharacterized protein</fullName>
    </submittedName>
</protein>
<accession>A0A811ME83</accession>
<dbReference type="EMBL" id="CAJGYO010000001">
    <property type="protein sequence ID" value="CAD6204993.1"/>
    <property type="molecule type" value="Genomic_DNA"/>
</dbReference>
<proteinExistence type="predicted"/>
<evidence type="ECO:0000313" key="3">
    <source>
        <dbReference type="Proteomes" id="UP000604825"/>
    </source>
</evidence>
<keyword evidence="3" id="KW-1185">Reference proteome</keyword>
<name>A0A811ME83_9POAL</name>
<gene>
    <name evidence="2" type="ORF">NCGR_LOCUS2866</name>
</gene>
<feature type="compositionally biased region" description="Low complexity" evidence="1">
    <location>
        <begin position="68"/>
        <end position="83"/>
    </location>
</feature>
<reference evidence="2" key="1">
    <citation type="submission" date="2020-10" db="EMBL/GenBank/DDBJ databases">
        <authorList>
            <person name="Han B."/>
            <person name="Lu T."/>
            <person name="Zhao Q."/>
            <person name="Huang X."/>
            <person name="Zhao Y."/>
        </authorList>
    </citation>
    <scope>NUCLEOTIDE SEQUENCE</scope>
</reference>
<feature type="region of interest" description="Disordered" evidence="1">
    <location>
        <begin position="52"/>
        <end position="94"/>
    </location>
</feature>
<evidence type="ECO:0000313" key="2">
    <source>
        <dbReference type="EMBL" id="CAD6204993.1"/>
    </source>
</evidence>
<evidence type="ECO:0000256" key="1">
    <source>
        <dbReference type="SAM" id="MobiDB-lite"/>
    </source>
</evidence>
<sequence>MACSRTIGRWKRVVVPSEARQTAQRRQQRLGADTEAELRWRGNAGAVDLREPGLRADGGVGMQRRWPGGRAARTGMTGTNGAARQERFTDTDDSEATLARCGSSADQGTRARSLVGMGQHRRGAAARLVVSGVGMPVRDARVQDAEVEQGEIVRYGEQGEQWPGFLKEPG</sequence>